<dbReference type="AlphaFoldDB" id="X0WC92"/>
<dbReference type="EMBL" id="BARS01032993">
    <property type="protein sequence ID" value="GAG20832.1"/>
    <property type="molecule type" value="Genomic_DNA"/>
</dbReference>
<keyword evidence="1" id="KW-0175">Coiled coil</keyword>
<gene>
    <name evidence="2" type="ORF">S01H1_51143</name>
</gene>
<evidence type="ECO:0000313" key="2">
    <source>
        <dbReference type="EMBL" id="GAG20832.1"/>
    </source>
</evidence>
<accession>X0WC92</accession>
<feature type="coiled-coil region" evidence="1">
    <location>
        <begin position="22"/>
        <end position="49"/>
    </location>
</feature>
<protein>
    <submittedName>
        <fullName evidence="2">Uncharacterized protein</fullName>
    </submittedName>
</protein>
<sequence>IEKLRTTVFLFADKYFHQLKENKHLNHLIIQKENRVKQQEQQVAVKDQQLAVKDQQLKQKEKYIRHILDSYTYKIGRIMIFPFLTIKRVLKKMTKN</sequence>
<evidence type="ECO:0000256" key="1">
    <source>
        <dbReference type="SAM" id="Coils"/>
    </source>
</evidence>
<reference evidence="2" key="1">
    <citation type="journal article" date="2014" name="Front. Microbiol.">
        <title>High frequency of phylogenetically diverse reductive dehalogenase-homologous genes in deep subseafloor sedimentary metagenomes.</title>
        <authorList>
            <person name="Kawai M."/>
            <person name="Futagami T."/>
            <person name="Toyoda A."/>
            <person name="Takaki Y."/>
            <person name="Nishi S."/>
            <person name="Hori S."/>
            <person name="Arai W."/>
            <person name="Tsubouchi T."/>
            <person name="Morono Y."/>
            <person name="Uchiyama I."/>
            <person name="Ito T."/>
            <person name="Fujiyama A."/>
            <person name="Inagaki F."/>
            <person name="Takami H."/>
        </authorList>
    </citation>
    <scope>NUCLEOTIDE SEQUENCE</scope>
    <source>
        <strain evidence="2">Expedition CK06-06</strain>
    </source>
</reference>
<proteinExistence type="predicted"/>
<organism evidence="2">
    <name type="scientific">marine sediment metagenome</name>
    <dbReference type="NCBI Taxonomy" id="412755"/>
    <lineage>
        <taxon>unclassified sequences</taxon>
        <taxon>metagenomes</taxon>
        <taxon>ecological metagenomes</taxon>
    </lineage>
</organism>
<feature type="non-terminal residue" evidence="2">
    <location>
        <position position="1"/>
    </location>
</feature>
<name>X0WC92_9ZZZZ</name>
<comment type="caution">
    <text evidence="2">The sequence shown here is derived from an EMBL/GenBank/DDBJ whole genome shotgun (WGS) entry which is preliminary data.</text>
</comment>